<reference evidence="1" key="1">
    <citation type="submission" date="2018-12" db="EMBL/GenBank/DDBJ databases">
        <authorList>
            <person name="Will S."/>
            <person name="Neumann-Schaal M."/>
            <person name="Henke P."/>
        </authorList>
    </citation>
    <scope>NUCLEOTIDE SEQUENCE</scope>
    <source>
        <strain evidence="1">PCC 7102</strain>
    </source>
</reference>
<name>A0A3S1BXJ4_9CYAN</name>
<dbReference type="EMBL" id="RSCL01000060">
    <property type="protein sequence ID" value="RUS93293.1"/>
    <property type="molecule type" value="Genomic_DNA"/>
</dbReference>
<sequence length="130" mass="14904">MIKPRASRRIPDCTRCRFYCGNPYLFCAVVPDGPDGETCPYFAPDPDAEEPELWEPEGARYINNELVIERISYGTRQAPQHLTTEQQLHIIDNHPLFTGKCPQCGHTFNRDYTAIIHFDCPECGWVDDSI</sequence>
<proteinExistence type="predicted"/>
<comment type="caution">
    <text evidence="1">The sequence shown here is derived from an EMBL/GenBank/DDBJ whole genome shotgun (WGS) entry which is preliminary data.</text>
</comment>
<evidence type="ECO:0000313" key="2">
    <source>
        <dbReference type="Proteomes" id="UP000271624"/>
    </source>
</evidence>
<dbReference type="AlphaFoldDB" id="A0A3S1BXJ4"/>
<dbReference type="Proteomes" id="UP000271624">
    <property type="component" value="Unassembled WGS sequence"/>
</dbReference>
<evidence type="ECO:0000313" key="1">
    <source>
        <dbReference type="EMBL" id="RUS93293.1"/>
    </source>
</evidence>
<dbReference type="OrthoDB" id="516763at2"/>
<dbReference type="RefSeq" id="WP_127087558.1">
    <property type="nucleotide sequence ID" value="NZ_RSCL01000060.1"/>
</dbReference>
<gene>
    <name evidence="1" type="ORF">DSM106972_096490</name>
</gene>
<accession>A0A3S1BXJ4</accession>
<keyword evidence="2" id="KW-1185">Reference proteome</keyword>
<protein>
    <submittedName>
        <fullName evidence="1">Uncharacterized protein</fullName>
    </submittedName>
</protein>
<reference evidence="1" key="2">
    <citation type="journal article" date="2019" name="Genome Biol. Evol.">
        <title>Day and night: Metabolic profiles and evolutionary relationships of six axenic non-marine cyanobacteria.</title>
        <authorList>
            <person name="Will S.E."/>
            <person name="Henke P."/>
            <person name="Boedeker C."/>
            <person name="Huang S."/>
            <person name="Brinkmann H."/>
            <person name="Rohde M."/>
            <person name="Jarek M."/>
            <person name="Friedl T."/>
            <person name="Seufert S."/>
            <person name="Schumacher M."/>
            <person name="Overmann J."/>
            <person name="Neumann-Schaal M."/>
            <person name="Petersen J."/>
        </authorList>
    </citation>
    <scope>NUCLEOTIDE SEQUENCE [LARGE SCALE GENOMIC DNA]</scope>
    <source>
        <strain evidence="1">PCC 7102</strain>
    </source>
</reference>
<organism evidence="1 2">
    <name type="scientific">Dulcicalothrix desertica PCC 7102</name>
    <dbReference type="NCBI Taxonomy" id="232991"/>
    <lineage>
        <taxon>Bacteria</taxon>
        <taxon>Bacillati</taxon>
        <taxon>Cyanobacteriota</taxon>
        <taxon>Cyanophyceae</taxon>
        <taxon>Nostocales</taxon>
        <taxon>Calotrichaceae</taxon>
        <taxon>Dulcicalothrix</taxon>
    </lineage>
</organism>